<dbReference type="KEGG" id="sng:SNE_A13300"/>
<dbReference type="InterPro" id="IPR029063">
    <property type="entry name" value="SAM-dependent_MTases_sf"/>
</dbReference>
<keyword evidence="1" id="KW-0732">Signal</keyword>
<proteinExistence type="predicted"/>
<evidence type="ECO:0000313" key="3">
    <source>
        <dbReference type="Proteomes" id="UP000000496"/>
    </source>
</evidence>
<dbReference type="Gene3D" id="3.40.50.150">
    <property type="entry name" value="Vaccinia Virus protein VP39"/>
    <property type="match status" value="1"/>
</dbReference>
<dbReference type="AlphaFoldDB" id="F8L8R4"/>
<protein>
    <recommendedName>
        <fullName evidence="4">O-methyltransferase</fullName>
    </recommendedName>
</protein>
<dbReference type="HOGENOM" id="CLU_1189263_0_0_0"/>
<dbReference type="SUPFAM" id="SSF53335">
    <property type="entry name" value="S-adenosyl-L-methionine-dependent methyltransferases"/>
    <property type="match status" value="1"/>
</dbReference>
<sequence length="239" mass="27707">MKSFLVLLSCLLSQALFAKELPPLIDFHRALPTWDATPHQRTLSHPENLAFNTAPEIGAFIEYLVKEFGIEIVVETGTYRGFTTAFFSTISKEVHTIEVVEEIYEETKGALKGRSNITFHLGSSDLVLKDLLPSLKSKPVLFYLDAHWYDKWPLRQELEEISKTHKDHCVIVIDDFKVPGRKDIPYDKYKKNECSIDYIYENLQKVFSDYAIHFVIPKNYTSRAKFIAYPKKWVTTTHQ</sequence>
<name>F8L8R4_SIMNZ</name>
<keyword evidence="3" id="KW-1185">Reference proteome</keyword>
<reference key="1">
    <citation type="journal article" date="2011" name="Mol. Biol. Evol.">
        <title>Unity in variety -- the pan-genome of the Chlamydiae.</title>
        <authorList>
            <person name="Collingro A."/>
            <person name="Tischler P."/>
            <person name="Weinmaier T."/>
            <person name="Penz T."/>
            <person name="Heinz E."/>
            <person name="Brunham R.C."/>
            <person name="Read T.D."/>
            <person name="Bavoil P.M."/>
            <person name="Sachse K."/>
            <person name="Kahane S."/>
            <person name="Friedman M.G."/>
            <person name="Rattei T."/>
            <person name="Myers G.S.A."/>
            <person name="Horn M."/>
        </authorList>
    </citation>
    <scope>NUCLEOTIDE SEQUENCE</scope>
    <source>
        <strain>Z</strain>
    </source>
</reference>
<dbReference type="RefSeq" id="WP_013943674.1">
    <property type="nucleotide sequence ID" value="NC_015713.1"/>
</dbReference>
<evidence type="ECO:0000313" key="2">
    <source>
        <dbReference type="EMBL" id="CCB89207.1"/>
    </source>
</evidence>
<reference evidence="2 3" key="2">
    <citation type="journal article" date="2011" name="Mol. Biol. Evol.">
        <title>Unity in variety--the pan-genome of the Chlamydiae.</title>
        <authorList>
            <person name="Collingro A."/>
            <person name="Tischler P."/>
            <person name="Weinmaier T."/>
            <person name="Penz T."/>
            <person name="Heinz E."/>
            <person name="Brunham R.C."/>
            <person name="Read T.D."/>
            <person name="Bavoil P.M."/>
            <person name="Sachse K."/>
            <person name="Kahane S."/>
            <person name="Friedman M.G."/>
            <person name="Rattei T."/>
            <person name="Myers G.S."/>
            <person name="Horn M."/>
        </authorList>
    </citation>
    <scope>NUCLEOTIDE SEQUENCE [LARGE SCALE GENOMIC DNA]</scope>
    <source>
        <strain evidence="3">ATCC VR-1471 / Z</strain>
    </source>
</reference>
<gene>
    <name evidence="2" type="ordered locus">SNE_A13300</name>
</gene>
<feature type="signal peptide" evidence="1">
    <location>
        <begin position="1"/>
        <end position="18"/>
    </location>
</feature>
<dbReference type="OrthoDB" id="277387at2"/>
<dbReference type="eggNOG" id="COG4122">
    <property type="taxonomic scope" value="Bacteria"/>
</dbReference>
<dbReference type="Pfam" id="PF13578">
    <property type="entry name" value="Methyltransf_24"/>
    <property type="match status" value="1"/>
</dbReference>
<dbReference type="EMBL" id="FR872582">
    <property type="protein sequence ID" value="CCB89207.1"/>
    <property type="molecule type" value="Genomic_DNA"/>
</dbReference>
<organism evidence="2 3">
    <name type="scientific">Simkania negevensis (strain ATCC VR-1471 / DSM 27360 / Z)</name>
    <dbReference type="NCBI Taxonomy" id="331113"/>
    <lineage>
        <taxon>Bacteria</taxon>
        <taxon>Pseudomonadati</taxon>
        <taxon>Chlamydiota</taxon>
        <taxon>Chlamydiia</taxon>
        <taxon>Parachlamydiales</taxon>
        <taxon>Simkaniaceae</taxon>
        <taxon>Simkania</taxon>
    </lineage>
</organism>
<evidence type="ECO:0000256" key="1">
    <source>
        <dbReference type="SAM" id="SignalP"/>
    </source>
</evidence>
<evidence type="ECO:0008006" key="4">
    <source>
        <dbReference type="Google" id="ProtNLM"/>
    </source>
</evidence>
<dbReference type="Proteomes" id="UP000000496">
    <property type="component" value="Chromosome gsn.131"/>
</dbReference>
<feature type="chain" id="PRO_5003379268" description="O-methyltransferase" evidence="1">
    <location>
        <begin position="19"/>
        <end position="239"/>
    </location>
</feature>
<accession>F8L8R4</accession>